<comment type="caution">
    <text evidence="1">The sequence shown here is derived from an EMBL/GenBank/DDBJ whole genome shotgun (WGS) entry which is preliminary data.</text>
</comment>
<keyword evidence="2" id="KW-1185">Reference proteome</keyword>
<name>A0A225DZD4_9BACT</name>
<protein>
    <submittedName>
        <fullName evidence="1">Uncharacterized protein</fullName>
    </submittedName>
</protein>
<organism evidence="1 2">
    <name type="scientific">Fimbriiglobus ruber</name>
    <dbReference type="NCBI Taxonomy" id="1908690"/>
    <lineage>
        <taxon>Bacteria</taxon>
        <taxon>Pseudomonadati</taxon>
        <taxon>Planctomycetota</taxon>
        <taxon>Planctomycetia</taxon>
        <taxon>Gemmatales</taxon>
        <taxon>Gemmataceae</taxon>
        <taxon>Fimbriiglobus</taxon>
    </lineage>
</organism>
<evidence type="ECO:0000313" key="1">
    <source>
        <dbReference type="EMBL" id="OWK41725.1"/>
    </source>
</evidence>
<accession>A0A225DZD4</accession>
<gene>
    <name evidence="1" type="ORF">FRUB_03803</name>
</gene>
<dbReference type="RefSeq" id="WP_088254983.1">
    <property type="nucleotide sequence ID" value="NZ_NIDE01000005.1"/>
</dbReference>
<dbReference type="EMBL" id="NIDE01000005">
    <property type="protein sequence ID" value="OWK41725.1"/>
    <property type="molecule type" value="Genomic_DNA"/>
</dbReference>
<sequence length="148" mass="16400">MANKTTKAKSTKSKIVAFKVEAELAEFLNDLPNKSDFIRKAILAQFGMTCPLCTGTGVVPRGIHDHYKPVIAAQNQRPCDKCKTAVEVPLSADNAAPEDKKRFEQFLHGGPLYCARCYPHVPACDDCGWHVAMEKVAEHFKKVHSHAH</sequence>
<dbReference type="OrthoDB" id="370292at2"/>
<reference evidence="2" key="1">
    <citation type="submission" date="2017-06" db="EMBL/GenBank/DDBJ databases">
        <title>Genome analysis of Fimbriiglobus ruber SP5, the first member of the order Planctomycetales with confirmed chitinolytic capability.</title>
        <authorList>
            <person name="Ravin N.V."/>
            <person name="Rakitin A.L."/>
            <person name="Ivanova A.A."/>
            <person name="Beletsky A.V."/>
            <person name="Kulichevskaya I.S."/>
            <person name="Mardanov A.V."/>
            <person name="Dedysh S.N."/>
        </authorList>
    </citation>
    <scope>NUCLEOTIDE SEQUENCE [LARGE SCALE GENOMIC DNA]</scope>
    <source>
        <strain evidence="2">SP5</strain>
    </source>
</reference>
<dbReference type="Proteomes" id="UP000214646">
    <property type="component" value="Unassembled WGS sequence"/>
</dbReference>
<proteinExistence type="predicted"/>
<evidence type="ECO:0000313" key="2">
    <source>
        <dbReference type="Proteomes" id="UP000214646"/>
    </source>
</evidence>
<dbReference type="AlphaFoldDB" id="A0A225DZD4"/>